<dbReference type="AlphaFoldDB" id="A0AAV2FRI2"/>
<evidence type="ECO:0000313" key="2">
    <source>
        <dbReference type="EMBL" id="CAL1400552.1"/>
    </source>
</evidence>
<sequence length="131" mass="14830">MLLIHQPQLFMAVVAVLWRNLQSQNWAVFEGKQFEVPYLMRQCHQQYQEWVTLPVDYVLQSSIPLAHSLGGVNPDSIVCMWDVATKSASLSAYGMVIRSQDGEILLAKGVRFVEIDDLMVVELLVLRAAIL</sequence>
<reference evidence="2 3" key="1">
    <citation type="submission" date="2024-04" db="EMBL/GenBank/DDBJ databases">
        <authorList>
            <person name="Fracassetti M."/>
        </authorList>
    </citation>
    <scope>NUCLEOTIDE SEQUENCE [LARGE SCALE GENOMIC DNA]</scope>
</reference>
<accession>A0AAV2FRI2</accession>
<organism evidence="2 3">
    <name type="scientific">Linum trigynum</name>
    <dbReference type="NCBI Taxonomy" id="586398"/>
    <lineage>
        <taxon>Eukaryota</taxon>
        <taxon>Viridiplantae</taxon>
        <taxon>Streptophyta</taxon>
        <taxon>Embryophyta</taxon>
        <taxon>Tracheophyta</taxon>
        <taxon>Spermatophyta</taxon>
        <taxon>Magnoliopsida</taxon>
        <taxon>eudicotyledons</taxon>
        <taxon>Gunneridae</taxon>
        <taxon>Pentapetalae</taxon>
        <taxon>rosids</taxon>
        <taxon>fabids</taxon>
        <taxon>Malpighiales</taxon>
        <taxon>Linaceae</taxon>
        <taxon>Linum</taxon>
    </lineage>
</organism>
<keyword evidence="1" id="KW-0732">Signal</keyword>
<feature type="signal peptide" evidence="1">
    <location>
        <begin position="1"/>
        <end position="23"/>
    </location>
</feature>
<feature type="chain" id="PRO_5043527983" evidence="1">
    <location>
        <begin position="24"/>
        <end position="131"/>
    </location>
</feature>
<dbReference type="Proteomes" id="UP001497516">
    <property type="component" value="Chromosome 7"/>
</dbReference>
<dbReference type="EMBL" id="OZ034820">
    <property type="protein sequence ID" value="CAL1400552.1"/>
    <property type="molecule type" value="Genomic_DNA"/>
</dbReference>
<protein>
    <submittedName>
        <fullName evidence="2">Uncharacterized protein</fullName>
    </submittedName>
</protein>
<evidence type="ECO:0000256" key="1">
    <source>
        <dbReference type="SAM" id="SignalP"/>
    </source>
</evidence>
<keyword evidence="3" id="KW-1185">Reference proteome</keyword>
<gene>
    <name evidence="2" type="ORF">LTRI10_LOCUS40670</name>
</gene>
<name>A0AAV2FRI2_9ROSI</name>
<proteinExistence type="predicted"/>
<evidence type="ECO:0000313" key="3">
    <source>
        <dbReference type="Proteomes" id="UP001497516"/>
    </source>
</evidence>